<dbReference type="OrthoDB" id="3671989at2"/>
<evidence type="ECO:0000256" key="4">
    <source>
        <dbReference type="SAM" id="MobiDB-lite"/>
    </source>
</evidence>
<comment type="cofactor">
    <cofactor evidence="1">
        <name>pantetheine 4'-phosphate</name>
        <dbReference type="ChEBI" id="CHEBI:47942"/>
    </cofactor>
</comment>
<evidence type="ECO:0000256" key="1">
    <source>
        <dbReference type="ARBA" id="ARBA00001957"/>
    </source>
</evidence>
<feature type="compositionally biased region" description="Basic and acidic residues" evidence="4">
    <location>
        <begin position="1474"/>
        <end position="1491"/>
    </location>
</feature>
<dbReference type="GO" id="GO:0031177">
    <property type="term" value="F:phosphopantetheine binding"/>
    <property type="evidence" value="ECO:0007669"/>
    <property type="project" value="InterPro"/>
</dbReference>
<dbReference type="InterPro" id="IPR009081">
    <property type="entry name" value="PP-bd_ACP"/>
</dbReference>
<dbReference type="InterPro" id="IPR020806">
    <property type="entry name" value="PKS_PP-bd"/>
</dbReference>
<dbReference type="Gene3D" id="3.30.559.10">
    <property type="entry name" value="Chloramphenicol acetyltransferase-like domain"/>
    <property type="match status" value="1"/>
</dbReference>
<dbReference type="InterPro" id="IPR023213">
    <property type="entry name" value="CAT-like_dom_sf"/>
</dbReference>
<dbReference type="PANTHER" id="PTHR45527:SF1">
    <property type="entry name" value="FATTY ACID SYNTHASE"/>
    <property type="match status" value="1"/>
</dbReference>
<reference evidence="6 7" key="1">
    <citation type="submission" date="2016-10" db="EMBL/GenBank/DDBJ databases">
        <authorList>
            <person name="de Groot N.N."/>
        </authorList>
    </citation>
    <scope>NUCLEOTIDE SEQUENCE [LARGE SCALE GENOMIC DNA]</scope>
    <source>
        <strain evidence="6 7">CGMCC 4.7037</strain>
    </source>
</reference>
<dbReference type="PROSITE" id="PS50075">
    <property type="entry name" value="CARRIER"/>
    <property type="match status" value="2"/>
</dbReference>
<feature type="region of interest" description="Disordered" evidence="4">
    <location>
        <begin position="1473"/>
        <end position="1495"/>
    </location>
</feature>
<dbReference type="Gene3D" id="3.40.50.980">
    <property type="match status" value="2"/>
</dbReference>
<dbReference type="GO" id="GO:0008610">
    <property type="term" value="P:lipid biosynthetic process"/>
    <property type="evidence" value="ECO:0007669"/>
    <property type="project" value="UniProtKB-ARBA"/>
</dbReference>
<dbReference type="RefSeq" id="WP_160150180.1">
    <property type="nucleotide sequence ID" value="NZ_FNVT01000001.1"/>
</dbReference>
<dbReference type="Pfam" id="PF00668">
    <property type="entry name" value="Condensation"/>
    <property type="match status" value="1"/>
</dbReference>
<dbReference type="InterPro" id="IPR001242">
    <property type="entry name" value="Condensation_dom"/>
</dbReference>
<dbReference type="SUPFAM" id="SSF56801">
    <property type="entry name" value="Acetyl-CoA synthetase-like"/>
    <property type="match status" value="2"/>
</dbReference>
<evidence type="ECO:0000256" key="2">
    <source>
        <dbReference type="ARBA" id="ARBA00022450"/>
    </source>
</evidence>
<sequence length="1578" mass="165754">MATDALETPCRVHEAIEAQTRRTPERTAIVAGTTRLSYAELNRRADDVAHALSERGAGPGGRVGVCLDRGEWLIPALVGVWKAGAAYVPLDPAYPAERLRFMIEDAAVTAVLTSEALRPAGTESILIEDVKPGAGPFHVAGDPGDPAYVIYTSGSTGTPKGVVVEHRNTMNLLRWEAAAYTAEELGGMLAGASVCFDPSISQLFLPLVAGGTVILADNLLALPTLPARDEVTTVYGVPSALAVLLRDPLPAGVRAVFSGGEPLTGALVRRIYANPGVRRVLNLYGPTECTTTCAVAEVSRDRDDEPPLGEPIAGAVFSVRDAHGAPVPDGEPGELWIGGPVVTRGYLGHESAAFRTEPDGTRVYRSGDMVRRVAGELRFAGRADDQVKIRGYRVEPGEVEAALSAHPAVRGAAVLVAYDGDGVASLVGHVAATGVGEPELREWLLARLPGHLVPTRIGVAGELPLGPNGKVDRAALPELRASRSARTAPVAPRDDDELLVTEVIAGVLGLPEDEVGVHDRFAELGGHSLAAARVVIELSRRLGRTVPLAAFLTEPTAAGLARRLAQAGSQPVRRSGRTRYPLTGMQREFWTLRQLHPHTPVTTLGIRLRVRGPHDAAALNSALDAVVRRHEVLRSTVAVGEDGVPYSVVHPPASVTLLKHAAGEDPEQVARAAAAHVFDVTSEVPLLRAHLCPLGEDAELVVVVDHLAFDGASAGVLMSELAAELAGRPVPGPAVQVGDVAVQEQERPLRPQEFWRDELAGAPVAGPPPADLTTGRVIRPLPEELVTGVSTLARESDATPFAVYLAALGLAGGEPDTLVGMVAARRAGPELSDVIGPLVDTLPVRLRPAGALTFRDLVRQAAAATTRALLHQEIPPAELPRAPVLLAMQHADVPVRLDGLELLTDLGSGAAGHELSVLVNQSVAGAELQLEYGTARLDAGRAEAYLDRLLWLLRCALDGPDRPLPAFDLVTPDERAALLALATGPELPDFPATVPEALAAHTGPVAVVGPDGASLGYAELRAWSGRVSAGLREHGVRPGDVVGVCLPRDHLMPAALLAVWGAGAAYLPLDPEHPAERLRWLAQDAGVRVVLTRGGLPAVPGVTTLDADHLATARTGPAEPATTRTGHTVHDGPAVPHTARPDDLAYVLYTSGSTGKPKGVEVTHGNLAAYVAGLVTELGLGPEIVQPAVAPLTFDTSASELWVPLSIGGTCVVVDRATAVDGHALAGRIADVKATVIDLVPTTYRMLLAAGWAGDPGLIAITGGEALDPALAGQILPRAGKLWNTYGPTEATVASIQHELDPHDTGPVPIGRPMPGERAYVVDSELRLVPPGAIGELLLGGAGVARGYRDRPDLTAAAYVDDPFVPGGRCYRTGDLARWRPDGTLEFHGRRDHQVKVRGYRIELGEIEAVLREVADGVVTVTGEGAEAHLVGHVAPETADLAAAERHLRARLPGHMVPRRWVALPGLPTLPNGKVDRAALPEPDDGRKAERAAPGTDSERLVATIWAAVLDRPAIWADDDFFALGGHSFAATRVASRLRETLGLAVPVRLLFERPLLADFAAGLEDLLIAELMNGSDA</sequence>
<dbReference type="SUPFAM" id="SSF47336">
    <property type="entry name" value="ACP-like"/>
    <property type="match status" value="2"/>
</dbReference>
<dbReference type="Gene3D" id="1.10.1200.10">
    <property type="entry name" value="ACP-like"/>
    <property type="match status" value="2"/>
</dbReference>
<keyword evidence="2" id="KW-0596">Phosphopantetheine</keyword>
<evidence type="ECO:0000313" key="6">
    <source>
        <dbReference type="EMBL" id="SEF97754.1"/>
    </source>
</evidence>
<accession>A0A1H5WE61</accession>
<keyword evidence="3" id="KW-0597">Phosphoprotein</keyword>
<dbReference type="Gene3D" id="2.30.38.10">
    <property type="entry name" value="Luciferase, Domain 3"/>
    <property type="match status" value="1"/>
</dbReference>
<dbReference type="Gene3D" id="3.30.300.30">
    <property type="match status" value="2"/>
</dbReference>
<dbReference type="SMART" id="SM00823">
    <property type="entry name" value="PKS_PP"/>
    <property type="match status" value="2"/>
</dbReference>
<dbReference type="GO" id="GO:0003824">
    <property type="term" value="F:catalytic activity"/>
    <property type="evidence" value="ECO:0007669"/>
    <property type="project" value="InterPro"/>
</dbReference>
<dbReference type="InterPro" id="IPR045851">
    <property type="entry name" value="AMP-bd_C_sf"/>
</dbReference>
<dbReference type="InterPro" id="IPR020845">
    <property type="entry name" value="AMP-binding_CS"/>
</dbReference>
<dbReference type="GO" id="GO:0043041">
    <property type="term" value="P:amino acid activation for nonribosomal peptide biosynthetic process"/>
    <property type="evidence" value="ECO:0007669"/>
    <property type="project" value="TreeGrafter"/>
</dbReference>
<dbReference type="FunFam" id="3.40.50.980:FF:000001">
    <property type="entry name" value="Non-ribosomal peptide synthetase"/>
    <property type="match status" value="1"/>
</dbReference>
<dbReference type="InterPro" id="IPR036736">
    <property type="entry name" value="ACP-like_sf"/>
</dbReference>
<name>A0A1H5WE61_9ACTN</name>
<dbReference type="CDD" id="cd05930">
    <property type="entry name" value="A_NRPS"/>
    <property type="match status" value="1"/>
</dbReference>
<feature type="domain" description="Carrier" evidence="5">
    <location>
        <begin position="491"/>
        <end position="568"/>
    </location>
</feature>
<feature type="region of interest" description="Disordered" evidence="4">
    <location>
        <begin position="1116"/>
        <end position="1136"/>
    </location>
</feature>
<feature type="domain" description="Carrier" evidence="5">
    <location>
        <begin position="1493"/>
        <end position="1568"/>
    </location>
</feature>
<evidence type="ECO:0000259" key="5">
    <source>
        <dbReference type="PROSITE" id="PS50075"/>
    </source>
</evidence>
<keyword evidence="7" id="KW-1185">Reference proteome</keyword>
<dbReference type="GO" id="GO:0044550">
    <property type="term" value="P:secondary metabolite biosynthetic process"/>
    <property type="evidence" value="ECO:0007669"/>
    <property type="project" value="TreeGrafter"/>
</dbReference>
<dbReference type="PANTHER" id="PTHR45527">
    <property type="entry name" value="NONRIBOSOMAL PEPTIDE SYNTHETASE"/>
    <property type="match status" value="1"/>
</dbReference>
<dbReference type="Gene3D" id="3.30.559.30">
    <property type="entry name" value="Nonribosomal peptide synthetase, condensation domain"/>
    <property type="match status" value="1"/>
</dbReference>
<dbReference type="InterPro" id="IPR025110">
    <property type="entry name" value="AMP-bd_C"/>
</dbReference>
<gene>
    <name evidence="6" type="ORF">SAMN05444920_1011157</name>
</gene>
<protein>
    <submittedName>
        <fullName evidence="6">Amino acid adenylation domain-containing protein</fullName>
    </submittedName>
</protein>
<dbReference type="InterPro" id="IPR000873">
    <property type="entry name" value="AMP-dep_synth/lig_dom"/>
</dbReference>
<evidence type="ECO:0000256" key="3">
    <source>
        <dbReference type="ARBA" id="ARBA00022553"/>
    </source>
</evidence>
<dbReference type="GO" id="GO:0005737">
    <property type="term" value="C:cytoplasm"/>
    <property type="evidence" value="ECO:0007669"/>
    <property type="project" value="TreeGrafter"/>
</dbReference>
<dbReference type="Pfam" id="PF00550">
    <property type="entry name" value="PP-binding"/>
    <property type="match status" value="2"/>
</dbReference>
<evidence type="ECO:0000313" key="7">
    <source>
        <dbReference type="Proteomes" id="UP000236732"/>
    </source>
</evidence>
<dbReference type="InterPro" id="IPR042099">
    <property type="entry name" value="ANL_N_sf"/>
</dbReference>
<dbReference type="Pfam" id="PF13193">
    <property type="entry name" value="AMP-binding_C"/>
    <property type="match status" value="1"/>
</dbReference>
<dbReference type="Pfam" id="PF00501">
    <property type="entry name" value="AMP-binding"/>
    <property type="match status" value="2"/>
</dbReference>
<dbReference type="SUPFAM" id="SSF52777">
    <property type="entry name" value="CoA-dependent acyltransferases"/>
    <property type="match status" value="2"/>
</dbReference>
<dbReference type="InterPro" id="IPR010071">
    <property type="entry name" value="AA_adenyl_dom"/>
</dbReference>
<proteinExistence type="predicted"/>
<dbReference type="Proteomes" id="UP000236732">
    <property type="component" value="Unassembled WGS sequence"/>
</dbReference>
<organism evidence="6 7">
    <name type="scientific">Nonomuraea solani</name>
    <dbReference type="NCBI Taxonomy" id="1144553"/>
    <lineage>
        <taxon>Bacteria</taxon>
        <taxon>Bacillati</taxon>
        <taxon>Actinomycetota</taxon>
        <taxon>Actinomycetes</taxon>
        <taxon>Streptosporangiales</taxon>
        <taxon>Streptosporangiaceae</taxon>
        <taxon>Nonomuraea</taxon>
    </lineage>
</organism>
<dbReference type="NCBIfam" id="TIGR01733">
    <property type="entry name" value="AA-adenyl-dom"/>
    <property type="match status" value="2"/>
</dbReference>
<dbReference type="PROSITE" id="PS00455">
    <property type="entry name" value="AMP_BINDING"/>
    <property type="match status" value="2"/>
</dbReference>
<dbReference type="Gene3D" id="3.40.50.12780">
    <property type="entry name" value="N-terminal domain of ligase-like"/>
    <property type="match status" value="1"/>
</dbReference>
<dbReference type="EMBL" id="FNVT01000001">
    <property type="protein sequence ID" value="SEF97754.1"/>
    <property type="molecule type" value="Genomic_DNA"/>
</dbReference>